<feature type="domain" description="ABC transmembrane type-1" evidence="9">
    <location>
        <begin position="83"/>
        <end position="271"/>
    </location>
</feature>
<dbReference type="STRING" id="83784.SAMN05192564_108109"/>
<dbReference type="PANTHER" id="PTHR43357:SF4">
    <property type="entry name" value="INNER MEMBRANE ABC TRANSPORTER PERMEASE PROTEIN YDCV"/>
    <property type="match status" value="1"/>
</dbReference>
<proteinExistence type="inferred from homology"/>
<keyword evidence="6 8" id="KW-1133">Transmembrane helix</keyword>
<name>A0A1H4HD27_9BURK</name>
<keyword evidence="7 8" id="KW-0472">Membrane</keyword>
<dbReference type="CDD" id="cd06261">
    <property type="entry name" value="TM_PBP2"/>
    <property type="match status" value="1"/>
</dbReference>
<evidence type="ECO:0000256" key="8">
    <source>
        <dbReference type="RuleBase" id="RU363032"/>
    </source>
</evidence>
<feature type="transmembrane region" description="Helical" evidence="8">
    <location>
        <begin position="30"/>
        <end position="52"/>
    </location>
</feature>
<feature type="transmembrane region" description="Helical" evidence="8">
    <location>
        <begin position="249"/>
        <end position="271"/>
    </location>
</feature>
<protein>
    <submittedName>
        <fullName evidence="10">Putative spermidine/putrescine transport system permease protein</fullName>
    </submittedName>
</protein>
<gene>
    <name evidence="10" type="ORF">SAMN05192564_108109</name>
</gene>
<dbReference type="GO" id="GO:0005886">
    <property type="term" value="C:plasma membrane"/>
    <property type="evidence" value="ECO:0007669"/>
    <property type="project" value="UniProtKB-SubCell"/>
</dbReference>
<accession>A0A1H4HD27</accession>
<comment type="subcellular location">
    <subcellularLocation>
        <location evidence="1">Cell inner membrane</location>
        <topology evidence="1">Multi-pass membrane protein</topology>
    </subcellularLocation>
    <subcellularLocation>
        <location evidence="8">Cell membrane</location>
        <topology evidence="8">Multi-pass membrane protein</topology>
    </subcellularLocation>
</comment>
<dbReference type="Proteomes" id="UP000198638">
    <property type="component" value="Unassembled WGS sequence"/>
</dbReference>
<feature type="transmembrane region" description="Helical" evidence="8">
    <location>
        <begin position="203"/>
        <end position="229"/>
    </location>
</feature>
<keyword evidence="11" id="KW-1185">Reference proteome</keyword>
<keyword evidence="4" id="KW-0997">Cell inner membrane</keyword>
<evidence type="ECO:0000256" key="2">
    <source>
        <dbReference type="ARBA" id="ARBA00022448"/>
    </source>
</evidence>
<feature type="transmembrane region" description="Helical" evidence="8">
    <location>
        <begin position="154"/>
        <end position="177"/>
    </location>
</feature>
<evidence type="ECO:0000313" key="11">
    <source>
        <dbReference type="Proteomes" id="UP000198638"/>
    </source>
</evidence>
<sequence>MAPASNWGDDMFNFPAYVTVWGRVGRLAHVGLSLAVLLFLISPVLVVMPLSFNSQPYFTYPLPGVSLRWYHDFINSPEWMLALKNTMIVGVASTLLATVLGVTASLGLMHPRLKGKALITGVLVSPMIVPVIITAVGVYFAFSPFGLTNSLTGLTLAHAALGVPFVVVTVTATLAGFNETLTRAGRSMGASPVRVFLQIKLPIIAPGVISGALFAFATSFDEIVVALFLTGTDQRTVPRQMWSGIREQLSPTILAVATVLVVISTLLLLTLEMLRRRTERLRGSARAI</sequence>
<evidence type="ECO:0000256" key="6">
    <source>
        <dbReference type="ARBA" id="ARBA00022989"/>
    </source>
</evidence>
<dbReference type="EMBL" id="FNRQ01000008">
    <property type="protein sequence ID" value="SEB19684.1"/>
    <property type="molecule type" value="Genomic_DNA"/>
</dbReference>
<dbReference type="InterPro" id="IPR035906">
    <property type="entry name" value="MetI-like_sf"/>
</dbReference>
<dbReference type="PANTHER" id="PTHR43357">
    <property type="entry name" value="INNER MEMBRANE ABC TRANSPORTER PERMEASE PROTEIN YDCV"/>
    <property type="match status" value="1"/>
</dbReference>
<keyword evidence="5 8" id="KW-0812">Transmembrane</keyword>
<dbReference type="Pfam" id="PF00528">
    <property type="entry name" value="BPD_transp_1"/>
    <property type="match status" value="1"/>
</dbReference>
<dbReference type="PROSITE" id="PS50928">
    <property type="entry name" value="ABC_TM1"/>
    <property type="match status" value="1"/>
</dbReference>
<feature type="transmembrane region" description="Helical" evidence="8">
    <location>
        <begin position="87"/>
        <end position="106"/>
    </location>
</feature>
<evidence type="ECO:0000256" key="1">
    <source>
        <dbReference type="ARBA" id="ARBA00004429"/>
    </source>
</evidence>
<dbReference type="InterPro" id="IPR000515">
    <property type="entry name" value="MetI-like"/>
</dbReference>
<evidence type="ECO:0000259" key="9">
    <source>
        <dbReference type="PROSITE" id="PS50928"/>
    </source>
</evidence>
<evidence type="ECO:0000256" key="7">
    <source>
        <dbReference type="ARBA" id="ARBA00023136"/>
    </source>
</evidence>
<keyword evidence="3" id="KW-1003">Cell membrane</keyword>
<reference evidence="11" key="1">
    <citation type="submission" date="2016-10" db="EMBL/GenBank/DDBJ databases">
        <authorList>
            <person name="Varghese N."/>
            <person name="Submissions S."/>
        </authorList>
    </citation>
    <scope>NUCLEOTIDE SEQUENCE [LARGE SCALE GENOMIC DNA]</scope>
    <source>
        <strain evidence="11">LMG 24000</strain>
    </source>
</reference>
<comment type="similarity">
    <text evidence="8">Belongs to the binding-protein-dependent transport system permease family.</text>
</comment>
<evidence type="ECO:0000256" key="5">
    <source>
        <dbReference type="ARBA" id="ARBA00022692"/>
    </source>
</evidence>
<dbReference type="GO" id="GO:0055085">
    <property type="term" value="P:transmembrane transport"/>
    <property type="evidence" value="ECO:0007669"/>
    <property type="project" value="InterPro"/>
</dbReference>
<evidence type="ECO:0000256" key="3">
    <source>
        <dbReference type="ARBA" id="ARBA00022475"/>
    </source>
</evidence>
<evidence type="ECO:0000313" key="10">
    <source>
        <dbReference type="EMBL" id="SEB19684.1"/>
    </source>
</evidence>
<dbReference type="SUPFAM" id="SSF161098">
    <property type="entry name" value="MetI-like"/>
    <property type="match status" value="1"/>
</dbReference>
<organism evidence="10 11">
    <name type="scientific">Paraburkholderia sartisoli</name>
    <dbReference type="NCBI Taxonomy" id="83784"/>
    <lineage>
        <taxon>Bacteria</taxon>
        <taxon>Pseudomonadati</taxon>
        <taxon>Pseudomonadota</taxon>
        <taxon>Betaproteobacteria</taxon>
        <taxon>Burkholderiales</taxon>
        <taxon>Burkholderiaceae</taxon>
        <taxon>Paraburkholderia</taxon>
    </lineage>
</organism>
<dbReference type="AlphaFoldDB" id="A0A1H4HD27"/>
<evidence type="ECO:0000256" key="4">
    <source>
        <dbReference type="ARBA" id="ARBA00022519"/>
    </source>
</evidence>
<dbReference type="Gene3D" id="1.10.3720.10">
    <property type="entry name" value="MetI-like"/>
    <property type="match status" value="1"/>
</dbReference>
<keyword evidence="2 8" id="KW-0813">Transport</keyword>
<feature type="transmembrane region" description="Helical" evidence="8">
    <location>
        <begin position="118"/>
        <end position="142"/>
    </location>
</feature>